<feature type="transmembrane region" description="Helical" evidence="6">
    <location>
        <begin position="326"/>
        <end position="343"/>
    </location>
</feature>
<dbReference type="SMART" id="SM00849">
    <property type="entry name" value="Lactamase_B"/>
    <property type="match status" value="1"/>
</dbReference>
<feature type="transmembrane region" description="Helical" evidence="6">
    <location>
        <begin position="279"/>
        <end position="296"/>
    </location>
</feature>
<feature type="transmembrane region" description="Helical" evidence="6">
    <location>
        <begin position="26"/>
        <end position="55"/>
    </location>
</feature>
<feature type="transmembrane region" description="Helical" evidence="6">
    <location>
        <begin position="62"/>
        <end position="81"/>
    </location>
</feature>
<dbReference type="AlphaFoldDB" id="A0A7Y9IEF8"/>
<dbReference type="SUPFAM" id="SSF56281">
    <property type="entry name" value="Metallo-hydrolase/oxidoreductase"/>
    <property type="match status" value="1"/>
</dbReference>
<evidence type="ECO:0000256" key="4">
    <source>
        <dbReference type="ARBA" id="ARBA00022989"/>
    </source>
</evidence>
<keyword evidence="3 6" id="KW-0812">Transmembrane</keyword>
<dbReference type="Gene3D" id="3.60.15.10">
    <property type="entry name" value="Ribonuclease Z/Hydroxyacylglutathione hydrolase-like"/>
    <property type="match status" value="1"/>
</dbReference>
<feature type="transmembrane region" description="Helical" evidence="6">
    <location>
        <begin position="302"/>
        <end position="319"/>
    </location>
</feature>
<gene>
    <name evidence="8" type="ORF">BKA15_006352</name>
</gene>
<evidence type="ECO:0000256" key="5">
    <source>
        <dbReference type="ARBA" id="ARBA00023136"/>
    </source>
</evidence>
<dbReference type="Pfam" id="PF00753">
    <property type="entry name" value="Lactamase_B"/>
    <property type="match status" value="1"/>
</dbReference>
<proteinExistence type="predicted"/>
<dbReference type="GO" id="GO:0005886">
    <property type="term" value="C:plasma membrane"/>
    <property type="evidence" value="ECO:0007669"/>
    <property type="project" value="UniProtKB-SubCell"/>
</dbReference>
<evidence type="ECO:0000256" key="2">
    <source>
        <dbReference type="ARBA" id="ARBA00022475"/>
    </source>
</evidence>
<dbReference type="PANTHER" id="PTHR30619:SF1">
    <property type="entry name" value="RECOMBINATION PROTEIN 2"/>
    <property type="match status" value="1"/>
</dbReference>
<dbReference type="Proteomes" id="UP000569914">
    <property type="component" value="Unassembled WGS sequence"/>
</dbReference>
<feature type="domain" description="Metallo-beta-lactamase" evidence="7">
    <location>
        <begin position="535"/>
        <end position="742"/>
    </location>
</feature>
<feature type="transmembrane region" description="Helical" evidence="6">
    <location>
        <begin position="499"/>
        <end position="517"/>
    </location>
</feature>
<feature type="transmembrane region" description="Helical" evidence="6">
    <location>
        <begin position="422"/>
        <end position="446"/>
    </location>
</feature>
<keyword evidence="5 6" id="KW-0472">Membrane</keyword>
<evidence type="ECO:0000259" key="7">
    <source>
        <dbReference type="SMART" id="SM00849"/>
    </source>
</evidence>
<evidence type="ECO:0000313" key="9">
    <source>
        <dbReference type="Proteomes" id="UP000569914"/>
    </source>
</evidence>
<evidence type="ECO:0000313" key="8">
    <source>
        <dbReference type="EMBL" id="NYE75023.1"/>
    </source>
</evidence>
<evidence type="ECO:0000256" key="1">
    <source>
        <dbReference type="ARBA" id="ARBA00004651"/>
    </source>
</evidence>
<dbReference type="PANTHER" id="PTHR30619">
    <property type="entry name" value="DNA INTERNALIZATION/COMPETENCE PROTEIN COMEC/REC2"/>
    <property type="match status" value="1"/>
</dbReference>
<accession>A0A7Y9IEF8</accession>
<feature type="transmembrane region" description="Helical" evidence="6">
    <location>
        <begin position="386"/>
        <end position="410"/>
    </location>
</feature>
<dbReference type="InterPro" id="IPR004477">
    <property type="entry name" value="ComEC_N"/>
</dbReference>
<keyword evidence="2" id="KW-1003">Cell membrane</keyword>
<comment type="subcellular location">
    <subcellularLocation>
        <location evidence="1">Cell membrane</location>
        <topology evidence="1">Multi-pass membrane protein</topology>
    </subcellularLocation>
</comment>
<feature type="transmembrane region" description="Helical" evidence="6">
    <location>
        <begin position="476"/>
        <end position="492"/>
    </location>
</feature>
<dbReference type="InterPro" id="IPR035681">
    <property type="entry name" value="ComA-like_MBL"/>
</dbReference>
<dbReference type="Pfam" id="PF03772">
    <property type="entry name" value="Competence"/>
    <property type="match status" value="1"/>
</dbReference>
<feature type="transmembrane region" description="Helical" evidence="6">
    <location>
        <begin position="349"/>
        <end position="374"/>
    </location>
</feature>
<reference evidence="8 9" key="1">
    <citation type="submission" date="2020-07" db="EMBL/GenBank/DDBJ databases">
        <title>Sequencing the genomes of 1000 actinobacteria strains.</title>
        <authorList>
            <person name="Klenk H.-P."/>
        </authorList>
    </citation>
    <scope>NUCLEOTIDE SEQUENCE [LARGE SCALE GENOMIC DNA]</scope>
    <source>
        <strain evidence="8 9">DSM 22083</strain>
    </source>
</reference>
<dbReference type="InterPro" id="IPR036866">
    <property type="entry name" value="RibonucZ/Hydroxyglut_hydro"/>
</dbReference>
<dbReference type="InterPro" id="IPR001279">
    <property type="entry name" value="Metallo-B-lactamas"/>
</dbReference>
<organism evidence="8 9">
    <name type="scientific">Microlunatus parietis</name>
    <dbReference type="NCBI Taxonomy" id="682979"/>
    <lineage>
        <taxon>Bacteria</taxon>
        <taxon>Bacillati</taxon>
        <taxon>Actinomycetota</taxon>
        <taxon>Actinomycetes</taxon>
        <taxon>Propionibacteriales</taxon>
        <taxon>Propionibacteriaceae</taxon>
        <taxon>Microlunatus</taxon>
    </lineage>
</organism>
<name>A0A7Y9IEF8_9ACTN</name>
<dbReference type="EMBL" id="JACCBU010000001">
    <property type="protein sequence ID" value="NYE75023.1"/>
    <property type="molecule type" value="Genomic_DNA"/>
</dbReference>
<dbReference type="NCBIfam" id="TIGR00360">
    <property type="entry name" value="ComEC_N-term"/>
    <property type="match status" value="1"/>
</dbReference>
<keyword evidence="9" id="KW-1185">Reference proteome</keyword>
<sequence>MPDPGAEAEREDQGRLGDLRMVPIAIAAWAASVAGTAGQPVVVAVAAAVGLLLVISGAARRLLLPVAAGLVIIAITAAGALHDHRLRSGPVAELAAAEAVVALEVRTVADPRRGDAGPGGDYLSVRVDTVTVAGRGDHWRVAAPVLLIASGPALATLERLPVGTALRVDARLRAPDAGDDLAAIARVRGGVTVTAGPDAGLALVERVRAGLRAAVEDRTAEQRALVPALVLGDTSGITPELEEDFVRTGLTHLTAVSGANLTLLLAFLLLLARWCGVRGWWLRGVGLLGVIIFVALCRTEPSVLRAAAMGLVALAALGGGSRLKGLRNLGVAVVVLILIDPYLGRSAGFALSVLASGGIIAWASRWAAVLHRWLPKIIAESITVPLAAHLATLPVVTALSGTVSVVGIVANALAGPFVGPATVFGFAAAGLSLLHPWAAVVAGFGAAWSAQPILWVAHWGAAFPGAAWPWPGHPAALALLAGAGLAAAWLMPHVLARRWLALPVALIMAVGFLRPPVQPGWPPAAAALVACDVGQGDGLVVPVGGDQAVVVDAGPDPRLIDGCLDQLGIRGVPLLILSHFHADHVDGLAGVFDGRPVGELWVGPLPAPAAQAVAVQRLAADHGVRVRTPRVGERVAVGGTAWQVIGPVAVPPPFPGDDEGESSAENDASLALIATLAPSPGRDRGLRILFTGDLEPNGQRAILTSGVDLTVDVVKVPHHGSSRQDRDFLAATRARVAVASAGRDNDYGHPAPRTVALLESLGMTVLATSERGSIAITAAGELGAVVSR</sequence>
<feature type="transmembrane region" description="Helical" evidence="6">
    <location>
        <begin position="250"/>
        <end position="272"/>
    </location>
</feature>
<dbReference type="RefSeq" id="WP_179757599.1">
    <property type="nucleotide sequence ID" value="NZ_JACCBU010000001.1"/>
</dbReference>
<evidence type="ECO:0000256" key="3">
    <source>
        <dbReference type="ARBA" id="ARBA00022692"/>
    </source>
</evidence>
<dbReference type="CDD" id="cd07731">
    <property type="entry name" value="ComA-like_MBL-fold"/>
    <property type="match status" value="1"/>
</dbReference>
<dbReference type="InterPro" id="IPR052159">
    <property type="entry name" value="Competence_DNA_uptake"/>
</dbReference>
<protein>
    <submittedName>
        <fullName evidence="8">Competence protein ComEC</fullName>
    </submittedName>
</protein>
<evidence type="ECO:0000256" key="6">
    <source>
        <dbReference type="SAM" id="Phobius"/>
    </source>
</evidence>
<comment type="caution">
    <text evidence="8">The sequence shown here is derived from an EMBL/GenBank/DDBJ whole genome shotgun (WGS) entry which is preliminary data.</text>
</comment>
<keyword evidence="4 6" id="KW-1133">Transmembrane helix</keyword>